<proteinExistence type="predicted"/>
<feature type="domain" description="Endonuclease NucS C-terminal" evidence="2">
    <location>
        <begin position="9"/>
        <end position="99"/>
    </location>
</feature>
<dbReference type="GO" id="GO:0004519">
    <property type="term" value="F:endonuclease activity"/>
    <property type="evidence" value="ECO:0007669"/>
    <property type="project" value="UniProtKB-KW"/>
</dbReference>
<evidence type="ECO:0000256" key="1">
    <source>
        <dbReference type="ARBA" id="ARBA00023125"/>
    </source>
</evidence>
<name>A0ABV1UP28_9ACTN</name>
<comment type="caution">
    <text evidence="3">The sequence shown here is derived from an EMBL/GenBank/DDBJ whole genome shotgun (WGS) entry which is preliminary data.</text>
</comment>
<organism evidence="3 4">
    <name type="scientific">Streptomyces xantholiticus</name>
    <dbReference type="NCBI Taxonomy" id="68285"/>
    <lineage>
        <taxon>Bacteria</taxon>
        <taxon>Bacillati</taxon>
        <taxon>Actinomycetota</taxon>
        <taxon>Actinomycetes</taxon>
        <taxon>Kitasatosporales</taxon>
        <taxon>Streptomycetaceae</taxon>
        <taxon>Streptomyces</taxon>
    </lineage>
</organism>
<dbReference type="Pfam" id="PF01939">
    <property type="entry name" value="NucS_C"/>
    <property type="match status" value="1"/>
</dbReference>
<dbReference type="EMBL" id="JBEPBX010000002">
    <property type="protein sequence ID" value="MER6612573.1"/>
    <property type="molecule type" value="Genomic_DNA"/>
</dbReference>
<keyword evidence="4" id="KW-1185">Reference proteome</keyword>
<protein>
    <submittedName>
        <fullName evidence="3">Endonuclease NucS domain-containing protein</fullName>
    </submittedName>
</protein>
<dbReference type="PANTHER" id="PTHR38814">
    <property type="entry name" value="ENDONUCLEASE NUCS"/>
    <property type="match status" value="1"/>
</dbReference>
<evidence type="ECO:0000259" key="2">
    <source>
        <dbReference type="Pfam" id="PF01939"/>
    </source>
</evidence>
<dbReference type="InterPro" id="IPR048301">
    <property type="entry name" value="NucS_C"/>
</dbReference>
<evidence type="ECO:0000313" key="4">
    <source>
        <dbReference type="Proteomes" id="UP001445472"/>
    </source>
</evidence>
<gene>
    <name evidence="3" type="ORF">ABT276_04095</name>
</gene>
<keyword evidence="1" id="KW-0238">DNA-binding</keyword>
<reference evidence="3 4" key="1">
    <citation type="submission" date="2024-06" db="EMBL/GenBank/DDBJ databases">
        <title>The Natural Products Discovery Center: Release of the First 8490 Sequenced Strains for Exploring Actinobacteria Biosynthetic Diversity.</title>
        <authorList>
            <person name="Kalkreuter E."/>
            <person name="Kautsar S.A."/>
            <person name="Yang D."/>
            <person name="Bader C.D."/>
            <person name="Teijaro C.N."/>
            <person name="Fluegel L."/>
            <person name="Davis C.M."/>
            <person name="Simpson J.R."/>
            <person name="Lauterbach L."/>
            <person name="Steele A.D."/>
            <person name="Gui C."/>
            <person name="Meng S."/>
            <person name="Li G."/>
            <person name="Viehrig K."/>
            <person name="Ye F."/>
            <person name="Su P."/>
            <person name="Kiefer A.F."/>
            <person name="Nichols A."/>
            <person name="Cepeda A.J."/>
            <person name="Yan W."/>
            <person name="Fan B."/>
            <person name="Jiang Y."/>
            <person name="Adhikari A."/>
            <person name="Zheng C.-J."/>
            <person name="Schuster L."/>
            <person name="Cowan T.M."/>
            <person name="Smanski M.J."/>
            <person name="Chevrette M.G."/>
            <person name="De Carvalho L.P.S."/>
            <person name="Shen B."/>
        </authorList>
    </citation>
    <scope>NUCLEOTIDE SEQUENCE [LARGE SCALE GENOMIC DNA]</scope>
    <source>
        <strain evidence="3 4">NPDC000837</strain>
    </source>
</reference>
<dbReference type="InterPro" id="IPR011856">
    <property type="entry name" value="tRNA_endonuc-like_dom_sf"/>
</dbReference>
<keyword evidence="3" id="KW-0378">Hydrolase</keyword>
<dbReference type="PANTHER" id="PTHR38814:SF1">
    <property type="entry name" value="ENDONUCLEASE NUCS"/>
    <property type="match status" value="1"/>
</dbReference>
<dbReference type="InterPro" id="IPR002793">
    <property type="entry name" value="Endonuclease_NucS"/>
</dbReference>
<keyword evidence="3" id="KW-0255">Endonuclease</keyword>
<sequence>MSDSHSELAIQNALAARLCEIESGLRLIKENYHLKNSFGTRGFVDILARDRHGLFVVIEVKKSNNTAREAIHEVLKYCEILRNERGIRVDQVRALIVSTDWRELLVPFSEMTRASTYPVEGVLINLGDNFPESLTCEPVSPLPLPDERDLSIWALRVSVTDKEDAEQKWTSLSSALTDVGIDHLIGLVVVPHQQESGILHIALGAADINDPRLPKVTEDEAVEDPEMHAAEYQAVCEVASQHPGIEVTVPEKLLRYMQVNATEVVHVYRSGRFDAWEDLIDDVEVAEMAKHSAGWNQISVMVSAKTSHSLAWNRLRARVDYTLEGNQAWALTLGLWLDEIEHKNRDLDIILKIYNPMDLLASIVHGYGGDLREYMAEISGAIDAVGDEGRLIHGLLTWNGEPLKELQHSIKSVYPTPSCWGIARATGGVHETDGELLKVLGLQYSLFEFIPGDSAVPYLLTPDTEGRLRRIPGEAGEPSWPGIEPLSGFLQQEELLSVIAEYRQTMQPVKGGEQWLVID</sequence>
<evidence type="ECO:0000313" key="3">
    <source>
        <dbReference type="EMBL" id="MER6612573.1"/>
    </source>
</evidence>
<dbReference type="Proteomes" id="UP001445472">
    <property type="component" value="Unassembled WGS sequence"/>
</dbReference>
<accession>A0ABV1UP28</accession>
<dbReference type="RefSeq" id="WP_351974954.1">
    <property type="nucleotide sequence ID" value="NZ_JBEPBX010000002.1"/>
</dbReference>
<dbReference type="Gene3D" id="3.40.1350.10">
    <property type="match status" value="1"/>
</dbReference>
<keyword evidence="3" id="KW-0540">Nuclease</keyword>